<dbReference type="InterPro" id="IPR009080">
    <property type="entry name" value="tRNAsynth_Ia_anticodon-bd"/>
</dbReference>
<dbReference type="InterPro" id="IPR002300">
    <property type="entry name" value="aa-tRNA-synth_Ia"/>
</dbReference>
<dbReference type="InterPro" id="IPR033708">
    <property type="entry name" value="Anticodon_Ile_BEm"/>
</dbReference>
<dbReference type="Pfam" id="PF08264">
    <property type="entry name" value="Anticodon_1"/>
    <property type="match status" value="1"/>
</dbReference>
<dbReference type="PANTHER" id="PTHR42765">
    <property type="entry name" value="SOLEUCYL-TRNA SYNTHETASE"/>
    <property type="match status" value="1"/>
</dbReference>
<dbReference type="Gene3D" id="3.90.740.10">
    <property type="entry name" value="Valyl/Leucyl/Isoleucyl-tRNA synthetase, editing domain"/>
    <property type="match status" value="1"/>
</dbReference>
<dbReference type="PANTHER" id="PTHR42765:SF1">
    <property type="entry name" value="ISOLEUCINE--TRNA LIGASE, MITOCHONDRIAL"/>
    <property type="match status" value="1"/>
</dbReference>
<keyword evidence="12" id="KW-1185">Reference proteome</keyword>
<dbReference type="NCBIfam" id="TIGR00392">
    <property type="entry name" value="ileS"/>
    <property type="match status" value="1"/>
</dbReference>
<keyword evidence="3" id="KW-0436">Ligase</keyword>
<protein>
    <recommendedName>
        <fullName evidence="2">isoleucine--tRNA ligase</fullName>
        <ecNumber evidence="2">6.1.1.5</ecNumber>
    </recommendedName>
    <alternativeName>
        <fullName evidence="8">Isoleucyl-tRNA synthetase</fullName>
    </alternativeName>
</protein>
<dbReference type="PRINTS" id="PR00984">
    <property type="entry name" value="TRNASYNTHILE"/>
</dbReference>
<dbReference type="EC" id="6.1.1.5" evidence="2"/>
<dbReference type="Pfam" id="PF00133">
    <property type="entry name" value="tRNA-synt_1"/>
    <property type="match status" value="1"/>
</dbReference>
<evidence type="ECO:0000256" key="8">
    <source>
        <dbReference type="ARBA" id="ARBA00032665"/>
    </source>
</evidence>
<dbReference type="InterPro" id="IPR009008">
    <property type="entry name" value="Val/Leu/Ile-tRNA-synth_edit"/>
</dbReference>
<evidence type="ECO:0000256" key="3">
    <source>
        <dbReference type="ARBA" id="ARBA00022598"/>
    </source>
</evidence>
<evidence type="ECO:0000259" key="10">
    <source>
        <dbReference type="Pfam" id="PF08264"/>
    </source>
</evidence>
<dbReference type="OrthoDB" id="10264412at2759"/>
<evidence type="ECO:0000256" key="2">
    <source>
        <dbReference type="ARBA" id="ARBA00013165"/>
    </source>
</evidence>
<dbReference type="Proteomes" id="UP000835052">
    <property type="component" value="Unassembled WGS sequence"/>
</dbReference>
<evidence type="ECO:0000256" key="6">
    <source>
        <dbReference type="ARBA" id="ARBA00022917"/>
    </source>
</evidence>
<evidence type="ECO:0000256" key="5">
    <source>
        <dbReference type="ARBA" id="ARBA00022840"/>
    </source>
</evidence>
<sequence length="1052" mass="118786">MSGPSYRDLSFEHKGQKVHFSLTGHGNLDFLSFSITGRIGHVYEVLQVPELIGNTLSTQHRVDYETKQHVGSADLNGVDLFIRRLVIAFSKKGIRRRFIIAFGVDLDGIDQECIAEAVSVVENTQFLKIVFYDAFPPKRRKKKRALLDQNLAKTGGISELYDWQSAQTSRPVFELLDGPPYANGEVHTGHAINKILKDFIVKSRIGLGYRVRFRPGWDCHGLPIELKVVRKEKAANDIELRGLARQVANEAIYKQMNAFKRWGVSGDWEKPYITMSNDYVSSQLRAFANLVERGFVYRTFKPVYWSPSSQTALAESELEYNEKHESTSAYFRFKFIDLNEKLLGDLPKKPTQFFALTWTTTPWTLPLNNAICVSSKFSYCLVQFEDEMKNPIRDVYVIAKDLVKGFEEATNRSLKVLSEISGQQLVGKHYRSCWYNELALPILEGGHVTTNMGTGLVHTSYAHGFQDYQLATNLGEKVQSFVDEKGCYTRNMGYDLEGKYVLGEGQTEALRLLKKDVLHTSKYVHSYPYDWRTKKPVVIRSSSQWFIDVSKIGEQAAGIIETTDVSAGESDMRNALTQLVTTRPSWCISRQRVWGTPIPALVDKEGKSYISKEFVEKVAEKIERHGADFWWSCSVDDLLDERLRESMGIECPNEELAKGGDIMDVWLDSGFAWHSARDAYEDAESDASADVVLEGVDQFRGWFQSLLLTSVAVQNKAPFKRIIVHGFCVDDDNKKMSKSIGNVVDPNLVTDGSLRQKALGADGLRLWVCLSGSENAGESKIGKNSLLDIEKKIGSIRNVFRFLIGASWKYEGLQPVGPLPILDQYVLSESASFLKRCSRNYERFKFRTVGNDFIQFTQRTISSNYVNFVRDRLYCNAIGSDSHLSAQFTNYQLALNLANVISPVLPHLAAEVLQNLPGIHEKKILRQGFAADACWTHELDPELNETMSIISELRTLVSNAAGPSIDISKKALELTLAEKAFDVLAAIQTDDGFHSQLCELLNASQVKFCRGDVTTVRIDESSRRFCERCRRHTRPPSAAHCPRCSDALKKFR</sequence>
<dbReference type="SUPFAM" id="SSF47323">
    <property type="entry name" value="Anticodon-binding domain of a subclass of class I aminoacyl-tRNA synthetases"/>
    <property type="match status" value="1"/>
</dbReference>
<dbReference type="InterPro" id="IPR014729">
    <property type="entry name" value="Rossmann-like_a/b/a_fold"/>
</dbReference>
<dbReference type="GO" id="GO:0006428">
    <property type="term" value="P:isoleucyl-tRNA aminoacylation"/>
    <property type="evidence" value="ECO:0007669"/>
    <property type="project" value="InterPro"/>
</dbReference>
<feature type="domain" description="Aminoacyl-tRNA synthetase class Ia" evidence="9">
    <location>
        <begin position="165"/>
        <end position="772"/>
    </location>
</feature>
<dbReference type="GO" id="GO:0002161">
    <property type="term" value="F:aminoacyl-tRNA deacylase activity"/>
    <property type="evidence" value="ECO:0007669"/>
    <property type="project" value="InterPro"/>
</dbReference>
<evidence type="ECO:0000256" key="7">
    <source>
        <dbReference type="ARBA" id="ARBA00023146"/>
    </source>
</evidence>
<gene>
    <name evidence="11" type="ORF">CAUJ_LOCUS711</name>
</gene>
<dbReference type="GO" id="GO:0005739">
    <property type="term" value="C:mitochondrion"/>
    <property type="evidence" value="ECO:0007669"/>
    <property type="project" value="TreeGrafter"/>
</dbReference>
<comment type="similarity">
    <text evidence="1">Belongs to the class-I aminoacyl-tRNA synthetase family.</text>
</comment>
<reference evidence="11" key="1">
    <citation type="submission" date="2020-10" db="EMBL/GenBank/DDBJ databases">
        <authorList>
            <person name="Kikuchi T."/>
        </authorList>
    </citation>
    <scope>NUCLEOTIDE SEQUENCE</scope>
    <source>
        <strain evidence="11">NKZ352</strain>
    </source>
</reference>
<dbReference type="GO" id="GO:0032543">
    <property type="term" value="P:mitochondrial translation"/>
    <property type="evidence" value="ECO:0007669"/>
    <property type="project" value="TreeGrafter"/>
</dbReference>
<evidence type="ECO:0000259" key="9">
    <source>
        <dbReference type="Pfam" id="PF00133"/>
    </source>
</evidence>
<dbReference type="AlphaFoldDB" id="A0A8S1GPU4"/>
<evidence type="ECO:0000256" key="4">
    <source>
        <dbReference type="ARBA" id="ARBA00022741"/>
    </source>
</evidence>
<comment type="caution">
    <text evidence="11">The sequence shown here is derived from an EMBL/GenBank/DDBJ whole genome shotgun (WGS) entry which is preliminary data.</text>
</comment>
<dbReference type="SUPFAM" id="SSF50677">
    <property type="entry name" value="ValRS/IleRS/LeuRS editing domain"/>
    <property type="match status" value="1"/>
</dbReference>
<dbReference type="InterPro" id="IPR013155">
    <property type="entry name" value="M/V/L/I-tRNA-synth_anticd-bd"/>
</dbReference>
<accession>A0A8S1GPU4</accession>
<dbReference type="GO" id="GO:0004822">
    <property type="term" value="F:isoleucine-tRNA ligase activity"/>
    <property type="evidence" value="ECO:0007669"/>
    <property type="project" value="UniProtKB-EC"/>
</dbReference>
<feature type="domain" description="Methionyl/Valyl/Leucyl/Isoleucyl-tRNA synthetase anticodon-binding" evidence="10">
    <location>
        <begin position="823"/>
        <end position="959"/>
    </location>
</feature>
<dbReference type="InterPro" id="IPR050081">
    <property type="entry name" value="Ile-tRNA_ligase"/>
</dbReference>
<keyword evidence="4" id="KW-0547">Nucleotide-binding</keyword>
<evidence type="ECO:0000256" key="1">
    <source>
        <dbReference type="ARBA" id="ARBA00005594"/>
    </source>
</evidence>
<keyword evidence="6" id="KW-0648">Protein biosynthesis</keyword>
<dbReference type="GO" id="GO:0005524">
    <property type="term" value="F:ATP binding"/>
    <property type="evidence" value="ECO:0007669"/>
    <property type="project" value="UniProtKB-KW"/>
</dbReference>
<keyword evidence="7" id="KW-0030">Aminoacyl-tRNA synthetase</keyword>
<evidence type="ECO:0000313" key="11">
    <source>
        <dbReference type="EMBL" id="CAD6184792.1"/>
    </source>
</evidence>
<dbReference type="SUPFAM" id="SSF52374">
    <property type="entry name" value="Nucleotidylyl transferase"/>
    <property type="match status" value="1"/>
</dbReference>
<keyword evidence="5" id="KW-0067">ATP-binding</keyword>
<dbReference type="CDD" id="cd07960">
    <property type="entry name" value="Anticodon_Ia_Ile_BEm"/>
    <property type="match status" value="1"/>
</dbReference>
<dbReference type="InterPro" id="IPR002301">
    <property type="entry name" value="Ile-tRNA-ligase"/>
</dbReference>
<dbReference type="Gene3D" id="1.10.730.20">
    <property type="match status" value="1"/>
</dbReference>
<proteinExistence type="inferred from homology"/>
<dbReference type="Gene3D" id="3.40.50.620">
    <property type="entry name" value="HUPs"/>
    <property type="match status" value="2"/>
</dbReference>
<dbReference type="Gene3D" id="1.10.10.830">
    <property type="entry name" value="Ile-tRNA synthetase CP2 domain-like"/>
    <property type="match status" value="1"/>
</dbReference>
<name>A0A8S1GPU4_9PELO</name>
<dbReference type="GO" id="GO:0000049">
    <property type="term" value="F:tRNA binding"/>
    <property type="evidence" value="ECO:0007669"/>
    <property type="project" value="InterPro"/>
</dbReference>
<evidence type="ECO:0000313" key="12">
    <source>
        <dbReference type="Proteomes" id="UP000835052"/>
    </source>
</evidence>
<dbReference type="FunFam" id="3.40.50.620:FF:000401">
    <property type="entry name" value="Isoleucyl-tRNA synthetase (Mitochondrial)"/>
    <property type="match status" value="1"/>
</dbReference>
<dbReference type="EMBL" id="CAJGYM010000001">
    <property type="protein sequence ID" value="CAD6184792.1"/>
    <property type="molecule type" value="Genomic_DNA"/>
</dbReference>
<organism evidence="11 12">
    <name type="scientific">Caenorhabditis auriculariae</name>
    <dbReference type="NCBI Taxonomy" id="2777116"/>
    <lineage>
        <taxon>Eukaryota</taxon>
        <taxon>Metazoa</taxon>
        <taxon>Ecdysozoa</taxon>
        <taxon>Nematoda</taxon>
        <taxon>Chromadorea</taxon>
        <taxon>Rhabditida</taxon>
        <taxon>Rhabditina</taxon>
        <taxon>Rhabditomorpha</taxon>
        <taxon>Rhabditoidea</taxon>
        <taxon>Rhabditidae</taxon>
        <taxon>Peloderinae</taxon>
        <taxon>Caenorhabditis</taxon>
    </lineage>
</organism>